<evidence type="ECO:0000313" key="2">
    <source>
        <dbReference type="Proteomes" id="UP000035514"/>
    </source>
</evidence>
<proteinExistence type="predicted"/>
<dbReference type="Proteomes" id="UP000035514">
    <property type="component" value="Unassembled WGS sequence"/>
</dbReference>
<evidence type="ECO:0000313" key="1">
    <source>
        <dbReference type="EMBL" id="KLD98477.1"/>
    </source>
</evidence>
<sequence>MLKKIFNLPKNYMKVQNENSRLNKEITDLKHYNKNLEKVIANIGYDLSGISNFISNKTVDEFQDDIKDIQDLGTNLNGVFKFYDDTNFGLDRKASNAEFIERALFQLLMNKPNSNYSLIKNAIRKTNTKSIEKIQKGK</sequence>
<dbReference type="RefSeq" id="WP_046996999.1">
    <property type="nucleotide sequence ID" value="NZ_JAIQ01000122.1"/>
</dbReference>
<protein>
    <submittedName>
        <fullName evidence="1">Uncharacterized protein</fullName>
    </submittedName>
</protein>
<dbReference type="EMBL" id="JAIQ01000122">
    <property type="protein sequence ID" value="KLD98477.1"/>
    <property type="molecule type" value="Genomic_DNA"/>
</dbReference>
<reference evidence="1 2" key="1">
    <citation type="submission" date="2014-01" db="EMBL/GenBank/DDBJ databases">
        <title>Development of a Comparative Genomic Fingerprinting Assay for High Resolution Genotyping of Arcobacter butzleri.</title>
        <authorList>
            <person name="Webb A.L."/>
            <person name="Inglis G.D."/>
            <person name="Kruczkiewicz P."/>
            <person name="Selinger L.B."/>
            <person name="Taboada E.N."/>
        </authorList>
    </citation>
    <scope>NUCLEOTIDE SEQUENCE [LARGE SCALE GENOMIC DNA]</scope>
    <source>
        <strain evidence="1 2">L348</strain>
    </source>
</reference>
<accession>A0A0G9K2Q0</accession>
<comment type="caution">
    <text evidence="1">The sequence shown here is derived from an EMBL/GenBank/DDBJ whole genome shotgun (WGS) entry which is preliminary data.</text>
</comment>
<organism evidence="1 2">
    <name type="scientific">Aliarcobacter butzleri L348</name>
    <dbReference type="NCBI Taxonomy" id="1447256"/>
    <lineage>
        <taxon>Bacteria</taxon>
        <taxon>Pseudomonadati</taxon>
        <taxon>Campylobacterota</taxon>
        <taxon>Epsilonproteobacteria</taxon>
        <taxon>Campylobacterales</taxon>
        <taxon>Arcobacteraceae</taxon>
        <taxon>Aliarcobacter</taxon>
    </lineage>
</organism>
<dbReference type="PATRIC" id="fig|1447256.3.peg.1687"/>
<gene>
    <name evidence="1" type="ORF">AA20_08640</name>
</gene>
<dbReference type="AlphaFoldDB" id="A0A0G9K2Q0"/>
<name>A0A0G9K2Q0_9BACT</name>